<feature type="binding site" evidence="9">
    <location>
        <begin position="174"/>
        <end position="177"/>
    </location>
    <ligand>
        <name>a ribonucleoside 5'-phosphate</name>
        <dbReference type="ChEBI" id="CHEBI:58043"/>
    </ligand>
</feature>
<evidence type="ECO:0000256" key="10">
    <source>
        <dbReference type="SAM" id="Phobius"/>
    </source>
</evidence>
<dbReference type="GO" id="GO:0005634">
    <property type="term" value="C:nucleus"/>
    <property type="evidence" value="ECO:0007669"/>
    <property type="project" value="UniProtKB-SubCell"/>
</dbReference>
<dbReference type="SUPFAM" id="SSF52540">
    <property type="entry name" value="P-loop containing nucleoside triphosphate hydrolases"/>
    <property type="match status" value="1"/>
</dbReference>
<keyword evidence="11" id="KW-1185">Reference proteome</keyword>
<dbReference type="GO" id="GO:0005737">
    <property type="term" value="C:cytoplasm"/>
    <property type="evidence" value="ECO:0007669"/>
    <property type="project" value="UniProtKB-SubCell"/>
</dbReference>
<organism evidence="11 12">
    <name type="scientific">Steinernema glaseri</name>
    <dbReference type="NCBI Taxonomy" id="37863"/>
    <lineage>
        <taxon>Eukaryota</taxon>
        <taxon>Metazoa</taxon>
        <taxon>Ecdysozoa</taxon>
        <taxon>Nematoda</taxon>
        <taxon>Chromadorea</taxon>
        <taxon>Rhabditida</taxon>
        <taxon>Tylenchina</taxon>
        <taxon>Panagrolaimomorpha</taxon>
        <taxon>Strongyloidoidea</taxon>
        <taxon>Steinernematidae</taxon>
        <taxon>Steinernema</taxon>
    </lineage>
</organism>
<dbReference type="GO" id="GO:0036431">
    <property type="term" value="F:dCMP kinase activity"/>
    <property type="evidence" value="ECO:0007669"/>
    <property type="project" value="RHEA"/>
</dbReference>
<dbReference type="PRINTS" id="PR00094">
    <property type="entry name" value="ADENYLTKNASE"/>
</dbReference>
<evidence type="ECO:0000313" key="12">
    <source>
        <dbReference type="WBParaSite" id="L893_g452.t1"/>
    </source>
</evidence>
<proteinExistence type="inferred from homology"/>
<name>A0A1I8ADK2_9BILA</name>
<dbReference type="PANTHER" id="PTHR23359">
    <property type="entry name" value="NUCLEOTIDE KINASE"/>
    <property type="match status" value="1"/>
</dbReference>
<keyword evidence="7 9" id="KW-0539">Nucleus</keyword>
<comment type="subunit">
    <text evidence="9">Monomer.</text>
</comment>
<comment type="caution">
    <text evidence="9">Lacks conserved residue(s) required for the propagation of feature annotation.</text>
</comment>
<feature type="binding site" evidence="9">
    <location>
        <begin position="98"/>
        <end position="103"/>
    </location>
    <ligand>
        <name>ATP</name>
        <dbReference type="ChEBI" id="CHEBI:30616"/>
    </ligand>
</feature>
<comment type="function">
    <text evidence="9">Catalyzes the phosphorylation of pyrimidine nucleoside monophosphates at the expense of ATP. Plays an important role in de novo pyrimidine nucleotide biosynthesis. Has preference for UMP and CMP as phosphate acceptors.</text>
</comment>
<dbReference type="GO" id="GO:0005524">
    <property type="term" value="F:ATP binding"/>
    <property type="evidence" value="ECO:0007669"/>
    <property type="project" value="UniProtKB-KW"/>
</dbReference>
<evidence type="ECO:0000256" key="9">
    <source>
        <dbReference type="HAMAP-Rule" id="MF_03172"/>
    </source>
</evidence>
<dbReference type="HAMAP" id="MF_00235">
    <property type="entry name" value="Adenylate_kinase_Adk"/>
    <property type="match status" value="1"/>
</dbReference>
<dbReference type="InterPro" id="IPR033690">
    <property type="entry name" value="Adenylat_kinase_CS"/>
</dbReference>
<comment type="catalytic activity">
    <reaction evidence="9">
        <text>dCMP + ATP = dCDP + ADP</text>
        <dbReference type="Rhea" id="RHEA:25094"/>
        <dbReference type="ChEBI" id="CHEBI:30616"/>
        <dbReference type="ChEBI" id="CHEBI:57566"/>
        <dbReference type="ChEBI" id="CHEBI:58593"/>
        <dbReference type="ChEBI" id="CHEBI:456216"/>
        <dbReference type="EC" id="2.7.4.14"/>
    </reaction>
</comment>
<comment type="catalytic activity">
    <reaction evidence="8 9">
        <text>UMP + ATP = UDP + ADP</text>
        <dbReference type="Rhea" id="RHEA:24400"/>
        <dbReference type="ChEBI" id="CHEBI:30616"/>
        <dbReference type="ChEBI" id="CHEBI:57865"/>
        <dbReference type="ChEBI" id="CHEBI:58223"/>
        <dbReference type="ChEBI" id="CHEBI:456216"/>
        <dbReference type="EC" id="2.7.4.14"/>
    </reaction>
</comment>
<dbReference type="HAMAP" id="MF_03172">
    <property type="entry name" value="Adenylate_kinase_UMP_CMP_kin"/>
    <property type="match status" value="1"/>
</dbReference>
<feature type="transmembrane region" description="Helical" evidence="10">
    <location>
        <begin position="35"/>
        <end position="62"/>
    </location>
</feature>
<comment type="domain">
    <text evidence="9">Consists of three domains, a large central CORE domain and two small peripheral domains, NMPbind and LID, which undergo movements during catalysis. The LID domain closes over the site of phosphoryl transfer upon ATP binding. Assembling and dissambling the active center during each catalytic cycle provides an effective means to prevent ATP hydrolysis.</text>
</comment>
<keyword evidence="6 9" id="KW-0665">Pyrimidine biosynthesis</keyword>
<comment type="similarity">
    <text evidence="9">Belongs to the adenylate kinase family. UMP-CMP kinase subfamily.</text>
</comment>
<dbReference type="GO" id="GO:0033862">
    <property type="term" value="F:UMP kinase activity"/>
    <property type="evidence" value="ECO:0007669"/>
    <property type="project" value="RHEA"/>
</dbReference>
<evidence type="ECO:0000256" key="6">
    <source>
        <dbReference type="ARBA" id="ARBA00022975"/>
    </source>
</evidence>
<dbReference type="WBParaSite" id="L893_g452.t1">
    <property type="protein sequence ID" value="L893_g452.t1"/>
    <property type="gene ID" value="L893_g452"/>
</dbReference>
<dbReference type="InterPro" id="IPR027417">
    <property type="entry name" value="P-loop_NTPase"/>
</dbReference>
<keyword evidence="10" id="KW-1133">Transmembrane helix</keyword>
<evidence type="ECO:0000256" key="4">
    <source>
        <dbReference type="ARBA" id="ARBA00022777"/>
    </source>
</evidence>
<feature type="binding site" evidence="9">
    <location>
        <position position="181"/>
    </location>
    <ligand>
        <name>CMP</name>
        <dbReference type="ChEBI" id="CHEBI:60377"/>
    </ligand>
</feature>
<dbReference type="GO" id="GO:0036430">
    <property type="term" value="F:CMP kinase activity"/>
    <property type="evidence" value="ECO:0007669"/>
    <property type="project" value="RHEA"/>
</dbReference>
<evidence type="ECO:0000256" key="3">
    <source>
        <dbReference type="ARBA" id="ARBA00022741"/>
    </source>
</evidence>
<dbReference type="Gene3D" id="3.40.50.300">
    <property type="entry name" value="P-loop containing nucleotide triphosphate hydrolases"/>
    <property type="match status" value="1"/>
</dbReference>
<comment type="subcellular location">
    <subcellularLocation>
        <location evidence="9">Cytoplasm</location>
    </subcellularLocation>
    <subcellularLocation>
        <location evidence="9">Nucleus</location>
    </subcellularLocation>
</comment>
<feature type="binding site" evidence="9">
    <location>
        <position position="230"/>
    </location>
    <ligand>
        <name>a ribonucleoside 5'-phosphate</name>
        <dbReference type="ChEBI" id="CHEBI:58043"/>
    </ligand>
</feature>
<feature type="binding site" evidence="9">
    <location>
        <position position="215"/>
    </location>
    <ligand>
        <name>ATP</name>
        <dbReference type="ChEBI" id="CHEBI:30616"/>
    </ligand>
</feature>
<evidence type="ECO:0000256" key="5">
    <source>
        <dbReference type="ARBA" id="ARBA00022840"/>
    </source>
</evidence>
<feature type="region of interest" description="NMPbind" evidence="9">
    <location>
        <begin position="118"/>
        <end position="148"/>
    </location>
</feature>
<evidence type="ECO:0000313" key="11">
    <source>
        <dbReference type="Proteomes" id="UP000095287"/>
    </source>
</evidence>
<sequence length="281" mass="31415">MQIQFALYGQDSWKGPTTTVLANLLALEPLNVSRVFVECICLLTHLLIAFLVGNPIHVMVFLRNLLGFARPARFRFNISTRAMTTKLHNIVFVLGPPGSGKGTQCALIQKNFGFVHLSAGDLLREERQRPGSQFGELIESHIKNGTIVPVEITCKLLENAMLASGDAKGFLIDGFPRNQDNLDGWEREMGAKVKLHFVLFLSCPVEVCTQRCLARQQGRTDDNEDSLKLRAKTYMEQTMLIVEHYKKLDLVRDVSSVPSSDKVYEEVAKVFGEAGFSSIEQ</sequence>
<dbReference type="EC" id="2.7.4.14" evidence="9"/>
<dbReference type="GO" id="GO:0006221">
    <property type="term" value="P:pyrimidine nucleotide biosynthetic process"/>
    <property type="evidence" value="ECO:0007669"/>
    <property type="project" value="UniProtKB-UniRule"/>
</dbReference>
<keyword evidence="2 9" id="KW-0808">Transferase</keyword>
<dbReference type="InterPro" id="IPR000850">
    <property type="entry name" value="Adenylat/UMP-CMP_kin"/>
</dbReference>
<evidence type="ECO:0000256" key="2">
    <source>
        <dbReference type="ARBA" id="ARBA00022679"/>
    </source>
</evidence>
<protein>
    <recommendedName>
        <fullName evidence="9">UMP-CMP kinase</fullName>
        <ecNumber evidence="9">2.7.4.14</ecNumber>
    </recommendedName>
    <alternativeName>
        <fullName evidence="9">Deoxycytidylate kinase</fullName>
        <shortName evidence="9">CK</shortName>
        <shortName evidence="9">dCMP kinase</shortName>
    </alternativeName>
    <alternativeName>
        <fullName evidence="9">Uridine monophosphate/cytidine monophosphate kinase</fullName>
        <shortName evidence="9">UMP/CMP kinase</shortName>
        <shortName evidence="9">UMP/CMPK</shortName>
    </alternativeName>
</protein>
<keyword evidence="10" id="KW-0472">Membrane</keyword>
<dbReference type="AlphaFoldDB" id="A0A1I8ADK2"/>
<keyword evidence="10" id="KW-0812">Transmembrane</keyword>
<keyword evidence="5 9" id="KW-0067">ATP-binding</keyword>
<evidence type="ECO:0000256" key="7">
    <source>
        <dbReference type="ARBA" id="ARBA00023242"/>
    </source>
</evidence>
<dbReference type="CDD" id="cd01428">
    <property type="entry name" value="ADK"/>
    <property type="match status" value="1"/>
</dbReference>
<dbReference type="InterPro" id="IPR006266">
    <property type="entry name" value="UMP_CMP_kinase"/>
</dbReference>
<comment type="catalytic activity">
    <reaction evidence="9">
        <text>CMP + ATP = CDP + ADP</text>
        <dbReference type="Rhea" id="RHEA:11600"/>
        <dbReference type="ChEBI" id="CHEBI:30616"/>
        <dbReference type="ChEBI" id="CHEBI:58069"/>
        <dbReference type="ChEBI" id="CHEBI:60377"/>
        <dbReference type="ChEBI" id="CHEBI:456216"/>
        <dbReference type="EC" id="2.7.4.14"/>
    </reaction>
</comment>
<dbReference type="NCBIfam" id="TIGR01359">
    <property type="entry name" value="UMP_CMP_kin_fam"/>
    <property type="match status" value="1"/>
</dbReference>
<dbReference type="PROSITE" id="PS00113">
    <property type="entry name" value="ADENYLATE_KINASE"/>
    <property type="match status" value="1"/>
</dbReference>
<feature type="binding site" evidence="9">
    <location>
        <position position="258"/>
    </location>
    <ligand>
        <name>ATP</name>
        <dbReference type="ChEBI" id="CHEBI:30616"/>
    </ligand>
</feature>
<evidence type="ECO:0000256" key="8">
    <source>
        <dbReference type="ARBA" id="ARBA00048116"/>
    </source>
</evidence>
<evidence type="ECO:0000256" key="1">
    <source>
        <dbReference type="ARBA" id="ARBA00022490"/>
    </source>
</evidence>
<feature type="binding site" evidence="9">
    <location>
        <position position="219"/>
    </location>
    <ligand>
        <name>a ribonucleoside 5'-phosphate</name>
        <dbReference type="ChEBI" id="CHEBI:58043"/>
    </ligand>
</feature>
<dbReference type="Pfam" id="PF00406">
    <property type="entry name" value="ADK"/>
    <property type="match status" value="1"/>
</dbReference>
<feature type="binding site" evidence="9">
    <location>
        <position position="124"/>
    </location>
    <ligand>
        <name>a ribonucleoside 5'-phosphate</name>
        <dbReference type="ChEBI" id="CHEBI:58043"/>
    </ligand>
</feature>
<dbReference type="GO" id="GO:0006207">
    <property type="term" value="P:'de novo' pyrimidine nucleobase biosynthetic process"/>
    <property type="evidence" value="ECO:0007669"/>
    <property type="project" value="InterPro"/>
</dbReference>
<keyword evidence="3 9" id="KW-0547">Nucleotide-binding</keyword>
<dbReference type="Proteomes" id="UP000095287">
    <property type="component" value="Unplaced"/>
</dbReference>
<reference evidence="12" key="1">
    <citation type="submission" date="2016-11" db="UniProtKB">
        <authorList>
            <consortium name="WormBaseParasite"/>
        </authorList>
    </citation>
    <scope>IDENTIFICATION</scope>
</reference>
<keyword evidence="1 9" id="KW-0963">Cytoplasm</keyword>
<keyword evidence="4 9" id="KW-0418">Kinase</keyword>
<accession>A0A1I8ADK2</accession>
<feature type="binding site" evidence="9">
    <location>
        <begin position="146"/>
        <end position="148"/>
    </location>
    <ligand>
        <name>a ribonucleoside 5'-phosphate</name>
        <dbReference type="ChEBI" id="CHEBI:58043"/>
    </ligand>
</feature>
<comment type="cofactor">
    <cofactor evidence="9">
        <name>Mg(2+)</name>
        <dbReference type="ChEBI" id="CHEBI:18420"/>
    </cofactor>
    <text evidence="9">Binds 1 Mg(2+) ion per monomer.</text>
</comment>